<proteinExistence type="predicted"/>
<dbReference type="Proteomes" id="UP000784294">
    <property type="component" value="Unassembled WGS sequence"/>
</dbReference>
<evidence type="ECO:0000313" key="3">
    <source>
        <dbReference type="Proteomes" id="UP000784294"/>
    </source>
</evidence>
<evidence type="ECO:0000313" key="2">
    <source>
        <dbReference type="EMBL" id="VEL21813.1"/>
    </source>
</evidence>
<gene>
    <name evidence="2" type="ORF">PXEA_LOCUS15253</name>
</gene>
<protein>
    <submittedName>
        <fullName evidence="2">Uncharacterized protein</fullName>
    </submittedName>
</protein>
<organism evidence="2 3">
    <name type="scientific">Protopolystoma xenopodis</name>
    <dbReference type="NCBI Taxonomy" id="117903"/>
    <lineage>
        <taxon>Eukaryota</taxon>
        <taxon>Metazoa</taxon>
        <taxon>Spiralia</taxon>
        <taxon>Lophotrochozoa</taxon>
        <taxon>Platyhelminthes</taxon>
        <taxon>Monogenea</taxon>
        <taxon>Polyopisthocotylea</taxon>
        <taxon>Polystomatidea</taxon>
        <taxon>Polystomatidae</taxon>
        <taxon>Protopolystoma</taxon>
    </lineage>
</organism>
<sequence>MKRRRLRRKWLEKLRSQGQFEENDEVNRQRLEEELAGQLNPASPFPSSNLSACDETRIQLVCPASANPLAYGPFGSGVHLTPTSACTYRVPGDMATGRRQALQLPAPPRLQLTLGRSRRRRKISSEQQDTVVLRASKGS</sequence>
<evidence type="ECO:0000256" key="1">
    <source>
        <dbReference type="SAM" id="MobiDB-lite"/>
    </source>
</evidence>
<name>A0A3S5FDX9_9PLAT</name>
<dbReference type="AlphaFoldDB" id="A0A3S5FDX9"/>
<accession>A0A3S5FDX9</accession>
<feature type="non-terminal residue" evidence="2">
    <location>
        <position position="139"/>
    </location>
</feature>
<comment type="caution">
    <text evidence="2">The sequence shown here is derived from an EMBL/GenBank/DDBJ whole genome shotgun (WGS) entry which is preliminary data.</text>
</comment>
<reference evidence="2" key="1">
    <citation type="submission" date="2018-11" db="EMBL/GenBank/DDBJ databases">
        <authorList>
            <consortium name="Pathogen Informatics"/>
        </authorList>
    </citation>
    <scope>NUCLEOTIDE SEQUENCE</scope>
</reference>
<keyword evidence="3" id="KW-1185">Reference proteome</keyword>
<feature type="region of interest" description="Disordered" evidence="1">
    <location>
        <begin position="116"/>
        <end position="139"/>
    </location>
</feature>
<dbReference type="EMBL" id="CAAALY010053227">
    <property type="protein sequence ID" value="VEL21813.1"/>
    <property type="molecule type" value="Genomic_DNA"/>
</dbReference>